<name>A0AAE1CDT8_9PEZI</name>
<organism evidence="1 2">
    <name type="scientific">Podospora appendiculata</name>
    <dbReference type="NCBI Taxonomy" id="314037"/>
    <lineage>
        <taxon>Eukaryota</taxon>
        <taxon>Fungi</taxon>
        <taxon>Dikarya</taxon>
        <taxon>Ascomycota</taxon>
        <taxon>Pezizomycotina</taxon>
        <taxon>Sordariomycetes</taxon>
        <taxon>Sordariomycetidae</taxon>
        <taxon>Sordariales</taxon>
        <taxon>Podosporaceae</taxon>
        <taxon>Podospora</taxon>
    </lineage>
</organism>
<dbReference type="Proteomes" id="UP001270362">
    <property type="component" value="Unassembled WGS sequence"/>
</dbReference>
<comment type="caution">
    <text evidence="1">The sequence shown here is derived from an EMBL/GenBank/DDBJ whole genome shotgun (WGS) entry which is preliminary data.</text>
</comment>
<dbReference type="EMBL" id="JAULSO010000002">
    <property type="protein sequence ID" value="KAK3690078.1"/>
    <property type="molecule type" value="Genomic_DNA"/>
</dbReference>
<sequence length="266" mass="29078">MPETDSPGRLRERVVATSAQHGPLVAEMVPVRDPTTKIALCRSLPLGRTIAREMSSEIFSSAFTPSVVKHHTTAQHPANKVAPWRSGGPYQSISPSQALTAHRRQSRRGAGLTDWLWAPLLAQFLAFPGHVLPSILRTCNCTSTPSKRLLLLLPLVSPPPDSVIRSPSSCIRPKNTLFLSDLFFCTSVHHRSNRHSLAAYKVSVHLISGPLASLTPTERADIRYTTATTAPHSKPQHTTAHHSITKAPTARYSASYISHNPFASRT</sequence>
<protein>
    <submittedName>
        <fullName evidence="1">Uncharacterized protein</fullName>
    </submittedName>
</protein>
<accession>A0AAE1CDT8</accession>
<gene>
    <name evidence="1" type="ORF">B0T22DRAFT_187135</name>
</gene>
<reference evidence="1" key="1">
    <citation type="journal article" date="2023" name="Mol. Phylogenet. Evol.">
        <title>Genome-scale phylogeny and comparative genomics of the fungal order Sordariales.</title>
        <authorList>
            <person name="Hensen N."/>
            <person name="Bonometti L."/>
            <person name="Westerberg I."/>
            <person name="Brannstrom I.O."/>
            <person name="Guillou S."/>
            <person name="Cros-Aarteil S."/>
            <person name="Calhoun S."/>
            <person name="Haridas S."/>
            <person name="Kuo A."/>
            <person name="Mondo S."/>
            <person name="Pangilinan J."/>
            <person name="Riley R."/>
            <person name="LaButti K."/>
            <person name="Andreopoulos B."/>
            <person name="Lipzen A."/>
            <person name="Chen C."/>
            <person name="Yan M."/>
            <person name="Daum C."/>
            <person name="Ng V."/>
            <person name="Clum A."/>
            <person name="Steindorff A."/>
            <person name="Ohm R.A."/>
            <person name="Martin F."/>
            <person name="Silar P."/>
            <person name="Natvig D.O."/>
            <person name="Lalanne C."/>
            <person name="Gautier V."/>
            <person name="Ament-Velasquez S.L."/>
            <person name="Kruys A."/>
            <person name="Hutchinson M.I."/>
            <person name="Powell A.J."/>
            <person name="Barry K."/>
            <person name="Miller A.N."/>
            <person name="Grigoriev I.V."/>
            <person name="Debuchy R."/>
            <person name="Gladieux P."/>
            <person name="Hiltunen Thoren M."/>
            <person name="Johannesson H."/>
        </authorList>
    </citation>
    <scope>NUCLEOTIDE SEQUENCE</scope>
    <source>
        <strain evidence="1">CBS 314.62</strain>
    </source>
</reference>
<evidence type="ECO:0000313" key="2">
    <source>
        <dbReference type="Proteomes" id="UP001270362"/>
    </source>
</evidence>
<reference evidence="1" key="2">
    <citation type="submission" date="2023-06" db="EMBL/GenBank/DDBJ databases">
        <authorList>
            <consortium name="Lawrence Berkeley National Laboratory"/>
            <person name="Haridas S."/>
            <person name="Hensen N."/>
            <person name="Bonometti L."/>
            <person name="Westerberg I."/>
            <person name="Brannstrom I.O."/>
            <person name="Guillou S."/>
            <person name="Cros-Aarteil S."/>
            <person name="Calhoun S."/>
            <person name="Kuo A."/>
            <person name="Mondo S."/>
            <person name="Pangilinan J."/>
            <person name="Riley R."/>
            <person name="Labutti K."/>
            <person name="Andreopoulos B."/>
            <person name="Lipzen A."/>
            <person name="Chen C."/>
            <person name="Yanf M."/>
            <person name="Daum C."/>
            <person name="Ng V."/>
            <person name="Clum A."/>
            <person name="Steindorff A."/>
            <person name="Ohm R."/>
            <person name="Martin F."/>
            <person name="Silar P."/>
            <person name="Natvig D."/>
            <person name="Lalanne C."/>
            <person name="Gautier V."/>
            <person name="Ament-Velasquez S.L."/>
            <person name="Kruys A."/>
            <person name="Hutchinson M.I."/>
            <person name="Powell A.J."/>
            <person name="Barry K."/>
            <person name="Miller A.N."/>
            <person name="Grigoriev I.V."/>
            <person name="Debuchy R."/>
            <person name="Gladieux P."/>
            <person name="Thoren M.H."/>
            <person name="Johannesson H."/>
        </authorList>
    </citation>
    <scope>NUCLEOTIDE SEQUENCE</scope>
    <source>
        <strain evidence="1">CBS 314.62</strain>
    </source>
</reference>
<evidence type="ECO:0000313" key="1">
    <source>
        <dbReference type="EMBL" id="KAK3690078.1"/>
    </source>
</evidence>
<dbReference type="AlphaFoldDB" id="A0AAE1CDT8"/>
<keyword evidence="2" id="KW-1185">Reference proteome</keyword>
<proteinExistence type="predicted"/>